<keyword evidence="3" id="KW-1185">Reference proteome</keyword>
<reference evidence="2 3" key="1">
    <citation type="journal article" date="2019" name="Commun. Biol.">
        <title>The bagworm genome reveals a unique fibroin gene that provides high tensile strength.</title>
        <authorList>
            <person name="Kono N."/>
            <person name="Nakamura H."/>
            <person name="Ohtoshi R."/>
            <person name="Tomita M."/>
            <person name="Numata K."/>
            <person name="Arakawa K."/>
        </authorList>
    </citation>
    <scope>NUCLEOTIDE SEQUENCE [LARGE SCALE GENOMIC DNA]</scope>
</reference>
<dbReference type="Proteomes" id="UP000299102">
    <property type="component" value="Unassembled WGS sequence"/>
</dbReference>
<evidence type="ECO:0000313" key="2">
    <source>
        <dbReference type="EMBL" id="GBP71209.1"/>
    </source>
</evidence>
<dbReference type="EMBL" id="BGZK01001100">
    <property type="protein sequence ID" value="GBP71209.1"/>
    <property type="molecule type" value="Genomic_DNA"/>
</dbReference>
<sequence length="84" mass="8808">MAQRMCGISGNTTHGPGRGAAAGRAAGGDTRPDRHQYATCAASAPDNRRFLLISILPAPALPALRTFLLPPAPHSPRAMHSLLR</sequence>
<feature type="compositionally biased region" description="Low complexity" evidence="1">
    <location>
        <begin position="19"/>
        <end position="28"/>
    </location>
</feature>
<accession>A0A4C1Y9C3</accession>
<protein>
    <submittedName>
        <fullName evidence="2">Uncharacterized protein</fullName>
    </submittedName>
</protein>
<proteinExistence type="predicted"/>
<feature type="region of interest" description="Disordered" evidence="1">
    <location>
        <begin position="1"/>
        <end position="34"/>
    </location>
</feature>
<organism evidence="2 3">
    <name type="scientific">Eumeta variegata</name>
    <name type="common">Bagworm moth</name>
    <name type="synonym">Eumeta japonica</name>
    <dbReference type="NCBI Taxonomy" id="151549"/>
    <lineage>
        <taxon>Eukaryota</taxon>
        <taxon>Metazoa</taxon>
        <taxon>Ecdysozoa</taxon>
        <taxon>Arthropoda</taxon>
        <taxon>Hexapoda</taxon>
        <taxon>Insecta</taxon>
        <taxon>Pterygota</taxon>
        <taxon>Neoptera</taxon>
        <taxon>Endopterygota</taxon>
        <taxon>Lepidoptera</taxon>
        <taxon>Glossata</taxon>
        <taxon>Ditrysia</taxon>
        <taxon>Tineoidea</taxon>
        <taxon>Psychidae</taxon>
        <taxon>Oiketicinae</taxon>
        <taxon>Eumeta</taxon>
    </lineage>
</organism>
<gene>
    <name evidence="2" type="ORF">EVAR_18002_1</name>
</gene>
<evidence type="ECO:0000256" key="1">
    <source>
        <dbReference type="SAM" id="MobiDB-lite"/>
    </source>
</evidence>
<dbReference type="AlphaFoldDB" id="A0A4C1Y9C3"/>
<comment type="caution">
    <text evidence="2">The sequence shown here is derived from an EMBL/GenBank/DDBJ whole genome shotgun (WGS) entry which is preliminary data.</text>
</comment>
<evidence type="ECO:0000313" key="3">
    <source>
        <dbReference type="Proteomes" id="UP000299102"/>
    </source>
</evidence>
<name>A0A4C1Y9C3_EUMVA</name>